<evidence type="ECO:0000256" key="2">
    <source>
        <dbReference type="ARBA" id="ARBA00022857"/>
    </source>
</evidence>
<comment type="similarity">
    <text evidence="1">Belongs to the NmrA-type oxidoreductase family.</text>
</comment>
<name>A0A2T2ZCK5_9NOCA</name>
<dbReference type="InterPro" id="IPR051164">
    <property type="entry name" value="NmrA-like_oxidored"/>
</dbReference>
<dbReference type="RefSeq" id="WP_063025706.1">
    <property type="nucleotide sequence ID" value="NZ_PYHS01000002.1"/>
</dbReference>
<sequence length="287" mass="30775">MTRTNGQAVLVTGATGGQGGAVARTLLARGFAVRALVRDPTKPQAAALAALGAEIVVGDLGDLHVLRAGARGASGVFSVQPADMTDPRPEIEVRQGKNVAAAAEAEGVDHLVYSSVAAHRGSGVAHFEAKADIEAYIDALGVPATVLRPVFFMENWRYLIPAAVGGRRIGALPLGPDTTLQMIALSDIGRIAADVFDQRPEYLGRKLDIAGDELTVRRIAEVFTDVDGIPTRFERPPIDAVRAEAGDVATMFDWLDTYGYRVDIPALRGRFPQLLRLEDWLREERGK</sequence>
<reference evidence="4 5" key="1">
    <citation type="submission" date="2018-02" db="EMBL/GenBank/DDBJ databases">
        <title>8 Nocardia nova and 1 Nocardia cyriacigeorgica strain used for evolution to TMP-SMX.</title>
        <authorList>
            <person name="Mehta H."/>
            <person name="Weng J."/>
            <person name="Shamoo Y."/>
        </authorList>
    </citation>
    <scope>NUCLEOTIDE SEQUENCE [LARGE SCALE GENOMIC DNA]</scope>
    <source>
        <strain evidence="4 5">ATCC 33727</strain>
    </source>
</reference>
<dbReference type="PANTHER" id="PTHR42748">
    <property type="entry name" value="NITROGEN METABOLITE REPRESSION PROTEIN NMRA FAMILY MEMBER"/>
    <property type="match status" value="1"/>
</dbReference>
<organism evidence="4 5">
    <name type="scientific">Nocardia nova</name>
    <dbReference type="NCBI Taxonomy" id="37330"/>
    <lineage>
        <taxon>Bacteria</taxon>
        <taxon>Bacillati</taxon>
        <taxon>Actinomycetota</taxon>
        <taxon>Actinomycetes</taxon>
        <taxon>Mycobacteriales</taxon>
        <taxon>Nocardiaceae</taxon>
        <taxon>Nocardia</taxon>
    </lineage>
</organism>
<dbReference type="Pfam" id="PF05368">
    <property type="entry name" value="NmrA"/>
    <property type="match status" value="1"/>
</dbReference>
<dbReference type="SUPFAM" id="SSF51735">
    <property type="entry name" value="NAD(P)-binding Rossmann-fold domains"/>
    <property type="match status" value="1"/>
</dbReference>
<gene>
    <name evidence="4" type="ORF">C8259_04845</name>
</gene>
<evidence type="ECO:0000256" key="1">
    <source>
        <dbReference type="ARBA" id="ARBA00006328"/>
    </source>
</evidence>
<comment type="caution">
    <text evidence="4">The sequence shown here is derived from an EMBL/GenBank/DDBJ whole genome shotgun (WGS) entry which is preliminary data.</text>
</comment>
<protein>
    <submittedName>
        <fullName evidence="4">NmrA family transcriptional regulator</fullName>
    </submittedName>
</protein>
<proteinExistence type="inferred from homology"/>
<accession>A0A2T2ZCK5</accession>
<dbReference type="Proteomes" id="UP000241647">
    <property type="component" value="Unassembled WGS sequence"/>
</dbReference>
<keyword evidence="2" id="KW-0521">NADP</keyword>
<dbReference type="InterPro" id="IPR008030">
    <property type="entry name" value="NmrA-like"/>
</dbReference>
<dbReference type="EMBL" id="PYHS01000002">
    <property type="protein sequence ID" value="PSR65456.1"/>
    <property type="molecule type" value="Genomic_DNA"/>
</dbReference>
<dbReference type="AlphaFoldDB" id="A0A2T2ZCK5"/>
<evidence type="ECO:0000259" key="3">
    <source>
        <dbReference type="Pfam" id="PF05368"/>
    </source>
</evidence>
<dbReference type="Gene3D" id="3.40.50.720">
    <property type="entry name" value="NAD(P)-binding Rossmann-like Domain"/>
    <property type="match status" value="1"/>
</dbReference>
<feature type="domain" description="NmrA-like" evidence="3">
    <location>
        <begin position="7"/>
        <end position="261"/>
    </location>
</feature>
<dbReference type="InterPro" id="IPR036291">
    <property type="entry name" value="NAD(P)-bd_dom_sf"/>
</dbReference>
<dbReference type="Gene3D" id="3.90.25.10">
    <property type="entry name" value="UDP-galactose 4-epimerase, domain 1"/>
    <property type="match status" value="1"/>
</dbReference>
<evidence type="ECO:0000313" key="4">
    <source>
        <dbReference type="EMBL" id="PSR65456.1"/>
    </source>
</evidence>
<dbReference type="PANTHER" id="PTHR42748:SF7">
    <property type="entry name" value="NMRA LIKE REDOX SENSOR 1-RELATED"/>
    <property type="match status" value="1"/>
</dbReference>
<evidence type="ECO:0000313" key="5">
    <source>
        <dbReference type="Proteomes" id="UP000241647"/>
    </source>
</evidence>